<gene>
    <name evidence="2" type="ORF">ACFSJT_06320</name>
</gene>
<evidence type="ECO:0000259" key="1">
    <source>
        <dbReference type="SMART" id="SM00986"/>
    </source>
</evidence>
<dbReference type="SMART" id="SM00987">
    <property type="entry name" value="UreE_C"/>
    <property type="match status" value="1"/>
</dbReference>
<dbReference type="PANTHER" id="PTHR42160:SF1">
    <property type="entry name" value="URACIL-DNA GLYCOSYLASE SUPERFAMILY PROTEIN"/>
    <property type="match status" value="1"/>
</dbReference>
<dbReference type="CDD" id="cd10033">
    <property type="entry name" value="UDG_like"/>
    <property type="match status" value="1"/>
</dbReference>
<dbReference type="Pfam" id="PF03167">
    <property type="entry name" value="UDG"/>
    <property type="match status" value="1"/>
</dbReference>
<dbReference type="RefSeq" id="WP_378319374.1">
    <property type="nucleotide sequence ID" value="NZ_JBHUHY010000003.1"/>
</dbReference>
<keyword evidence="3" id="KW-1185">Reference proteome</keyword>
<organism evidence="2 3">
    <name type="scientific">Aquimarina celericrescens</name>
    <dbReference type="NCBI Taxonomy" id="1964542"/>
    <lineage>
        <taxon>Bacteria</taxon>
        <taxon>Pseudomonadati</taxon>
        <taxon>Bacteroidota</taxon>
        <taxon>Flavobacteriia</taxon>
        <taxon>Flavobacteriales</taxon>
        <taxon>Flavobacteriaceae</taxon>
        <taxon>Aquimarina</taxon>
    </lineage>
</organism>
<dbReference type="SUPFAM" id="SSF52141">
    <property type="entry name" value="Uracil-DNA glycosylase-like"/>
    <property type="match status" value="1"/>
</dbReference>
<protein>
    <submittedName>
        <fullName evidence="2">Uracil-DNA glycosylase family protein</fullName>
    </submittedName>
</protein>
<dbReference type="Gene3D" id="3.40.470.10">
    <property type="entry name" value="Uracil-DNA glycosylase-like domain"/>
    <property type="match status" value="1"/>
</dbReference>
<dbReference type="SMART" id="SM00986">
    <property type="entry name" value="UDG"/>
    <property type="match status" value="1"/>
</dbReference>
<accession>A0ABW5AV63</accession>
<sequence>MRDLLLDIRACNYCEKYLPLGPKPIVSAHPETKIALVSQAPGSIAHLSGIPWDDPGGRELKRWLDVSDDIFYNPKNFAIIPIGFCYPGKGKSGDLPPRPECAPLWHQPLFDHMAALELMILIGQYAQKYYLEKDAKNTLTATVKAYHEYLPKYFPLPHPSPRNRFWRTKNIWFDHEVLPILQQKVKEVLV</sequence>
<dbReference type="InterPro" id="IPR047124">
    <property type="entry name" value="HI_0220.2"/>
</dbReference>
<dbReference type="EMBL" id="JBHUHY010000003">
    <property type="protein sequence ID" value="MFD2186400.1"/>
    <property type="molecule type" value="Genomic_DNA"/>
</dbReference>
<evidence type="ECO:0000313" key="2">
    <source>
        <dbReference type="EMBL" id="MFD2186400.1"/>
    </source>
</evidence>
<name>A0ABW5AV63_9FLAO</name>
<proteinExistence type="predicted"/>
<comment type="caution">
    <text evidence="2">The sequence shown here is derived from an EMBL/GenBank/DDBJ whole genome shotgun (WGS) entry which is preliminary data.</text>
</comment>
<dbReference type="InterPro" id="IPR036895">
    <property type="entry name" value="Uracil-DNA_glycosylase-like_sf"/>
</dbReference>
<dbReference type="Proteomes" id="UP001597344">
    <property type="component" value="Unassembled WGS sequence"/>
</dbReference>
<dbReference type="InterPro" id="IPR005122">
    <property type="entry name" value="Uracil-DNA_glycosylase-like"/>
</dbReference>
<reference evidence="3" key="1">
    <citation type="journal article" date="2019" name="Int. J. Syst. Evol. Microbiol.">
        <title>The Global Catalogue of Microorganisms (GCM) 10K type strain sequencing project: providing services to taxonomists for standard genome sequencing and annotation.</title>
        <authorList>
            <consortium name="The Broad Institute Genomics Platform"/>
            <consortium name="The Broad Institute Genome Sequencing Center for Infectious Disease"/>
            <person name="Wu L."/>
            <person name="Ma J."/>
        </authorList>
    </citation>
    <scope>NUCLEOTIDE SEQUENCE [LARGE SCALE GENOMIC DNA]</scope>
    <source>
        <strain evidence="3">DT92</strain>
    </source>
</reference>
<feature type="domain" description="Uracil-DNA glycosylase-like" evidence="1">
    <location>
        <begin position="25"/>
        <end position="182"/>
    </location>
</feature>
<evidence type="ECO:0000313" key="3">
    <source>
        <dbReference type="Proteomes" id="UP001597344"/>
    </source>
</evidence>
<dbReference type="PANTHER" id="PTHR42160">
    <property type="entry name" value="URACIL-DNA GLYCOSYLASE SUPERFAMILY PROTEIN"/>
    <property type="match status" value="1"/>
</dbReference>